<keyword evidence="1" id="KW-0732">Signal</keyword>
<dbReference type="Proteomes" id="UP000031737">
    <property type="component" value="Unassembled WGS sequence"/>
</dbReference>
<dbReference type="EMBL" id="AUPL01004693">
    <property type="protein sequence ID" value="ESL07615.1"/>
    <property type="molecule type" value="Genomic_DNA"/>
</dbReference>
<dbReference type="VEuPathDB" id="TriTrypDB:TRSC58_04693"/>
<keyword evidence="3" id="KW-1185">Reference proteome</keyword>
<feature type="signal peptide" evidence="1">
    <location>
        <begin position="1"/>
        <end position="21"/>
    </location>
</feature>
<sequence>MQRGVALFCAIIVCGVLLCASFQTMSCTALELHAAPMQATHEVERDGSRIPTLWELLRKLRLNGWMEERAPLFDIVPLSEASAICDQILNEGNESALVLVYAPQLFPQYDYAQLLPLLAGLAEDVRRMLESATATRQRGGNASDLDNVAALFAEHRFRVLVVDASLVGEEPRFFGGERGWGGAPNLASVPLAGRFGRELYGLSFLEVVAARDDDNMGDLAHSHVAELLKSLLTPKGHSRGTHTVHPTVLLKLRQGEQAENTMERFLLREVPPLLLCQAAKAPMYLLQTLLRCRSATPCSPVHEQLALLGAQRRCGCIGGPESSQELLQFVTGELQQMSLETLRERRQAAAEKSRRRSWRRIDVSDAPNKEALLAVYDVGNDADDVLFNAPIQYAELKEKTDEEVDREYVQPMLAKIRFLHQSRDAVLLREARQNAEVVRRVRSVLRESQTKDLKTGVLSTRSVSLEERLQGGDKAREEEENHLLLMEYQRSHAEAAKQLRDNPFGRLIRHLSKRMDRIDLLRKIICVNEGRGTAADEMAVRLHTMHQEHQWRLENAERLLRDMRRVEGE</sequence>
<evidence type="ECO:0000256" key="1">
    <source>
        <dbReference type="SAM" id="SignalP"/>
    </source>
</evidence>
<accession>A0A061IZZ7</accession>
<organism evidence="2 3">
    <name type="scientific">Trypanosoma rangeli SC58</name>
    <dbReference type="NCBI Taxonomy" id="429131"/>
    <lineage>
        <taxon>Eukaryota</taxon>
        <taxon>Discoba</taxon>
        <taxon>Euglenozoa</taxon>
        <taxon>Kinetoplastea</taxon>
        <taxon>Metakinetoplastina</taxon>
        <taxon>Trypanosomatida</taxon>
        <taxon>Trypanosomatidae</taxon>
        <taxon>Trypanosoma</taxon>
        <taxon>Herpetosoma</taxon>
    </lineage>
</organism>
<proteinExistence type="predicted"/>
<comment type="caution">
    <text evidence="2">The sequence shown here is derived from an EMBL/GenBank/DDBJ whole genome shotgun (WGS) entry which is preliminary data.</text>
</comment>
<feature type="chain" id="PRO_5001605029" evidence="1">
    <location>
        <begin position="22"/>
        <end position="569"/>
    </location>
</feature>
<protein>
    <submittedName>
        <fullName evidence="2">Uncharacterized protein</fullName>
    </submittedName>
</protein>
<dbReference type="AlphaFoldDB" id="A0A061IZZ7"/>
<dbReference type="OrthoDB" id="242739at2759"/>
<evidence type="ECO:0000313" key="3">
    <source>
        <dbReference type="Proteomes" id="UP000031737"/>
    </source>
</evidence>
<evidence type="ECO:0000313" key="2">
    <source>
        <dbReference type="EMBL" id="ESL07615.1"/>
    </source>
</evidence>
<name>A0A061IZZ7_TRYRA</name>
<gene>
    <name evidence="2" type="ORF">TRSC58_04693</name>
</gene>
<reference evidence="2 3" key="1">
    <citation type="submission" date="2013-07" db="EMBL/GenBank/DDBJ databases">
        <authorList>
            <person name="Stoco P.H."/>
            <person name="Wagner G."/>
            <person name="Gerber A."/>
            <person name="Zaha A."/>
            <person name="Thompson C."/>
            <person name="Bartholomeu D.C."/>
            <person name="Luckemeyer D.D."/>
            <person name="Bahia D."/>
            <person name="Loreto E."/>
            <person name="Prestes E.B."/>
            <person name="Lima F.M."/>
            <person name="Rodrigues-Luiz G."/>
            <person name="Vallejo G.A."/>
            <person name="Filho J.F."/>
            <person name="Monteiro K.M."/>
            <person name="Tyler K.M."/>
            <person name="de Almeida L.G."/>
            <person name="Ortiz M.F."/>
            <person name="Siervo M.A."/>
            <person name="de Moraes M.H."/>
            <person name="Cunha O.L."/>
            <person name="Mendonca-Neto R."/>
            <person name="Silva R."/>
            <person name="Teixeira S.M."/>
            <person name="Murta S.M."/>
            <person name="Sincero T.C."/>
            <person name="Mendes T.A."/>
            <person name="Urmenyi T.P."/>
            <person name="Silva V.G."/>
            <person name="da Rocha W.D."/>
            <person name="Andersson B."/>
            <person name="Romanha A.J."/>
            <person name="Steindel M."/>
            <person name="de Vasconcelos A.T."/>
            <person name="Grisard E.C."/>
        </authorList>
    </citation>
    <scope>NUCLEOTIDE SEQUENCE [LARGE SCALE GENOMIC DNA]</scope>
    <source>
        <strain evidence="2 3">SC58</strain>
    </source>
</reference>